<dbReference type="Pfam" id="PF16757">
    <property type="entry name" value="Fucosidase_C"/>
    <property type="match status" value="1"/>
</dbReference>
<dbReference type="GeneID" id="101845931"/>
<evidence type="ECO:0000259" key="9">
    <source>
        <dbReference type="Pfam" id="PF16757"/>
    </source>
</evidence>
<evidence type="ECO:0000256" key="6">
    <source>
        <dbReference type="ARBA" id="ARBA00023295"/>
    </source>
</evidence>
<gene>
    <name evidence="11" type="primary">LOC101845931</name>
</gene>
<accession>A0ABM1VUM2</accession>
<proteinExistence type="inferred from homology"/>
<comment type="similarity">
    <text evidence="2 7">Belongs to the glycosyl hydrolase 29 family.</text>
</comment>
<evidence type="ECO:0000256" key="2">
    <source>
        <dbReference type="ARBA" id="ARBA00007951"/>
    </source>
</evidence>
<keyword evidence="6 7" id="KW-0326">Glycosidase</keyword>
<dbReference type="InterPro" id="IPR031919">
    <property type="entry name" value="Fucosidase_C"/>
</dbReference>
<dbReference type="InterPro" id="IPR017853">
    <property type="entry name" value="GH"/>
</dbReference>
<keyword evidence="5 7" id="KW-0378">Hydrolase</keyword>
<sequence length="424" mass="49740">MESKSFIRDGLKLKSTSILFLLLSITQMTLLTAGHYKPTWESLDSRPLPQWYDDAKLGIFVHWGVFSVPSFSLSSEEFSSEWFWYDWKGWRYPGVVNFMRKNYRPDFTYADFAKAFTAEFFNANEWAKLFQRSGARYLVFVAKHHEGFNNWDSKYSFNWNSVDVGPKRDIVGELMNATRSQTDLKFGIYHSLYEWFNPLYMRDKSHLFLTQDFVEQKTLPELYELVNKYKPEIVWSDGDSEAPDVYWKSREFLAWLYNSSPVKDTVVVNDRWGSNIGCHHGGFYTCGDRFDPGVLLAHKWENAMTIDGHSWGFRRNADLSDYLSIEELLQTFVKTISCGGNMLMNVGPPHHGHITPIYEERLRQMGSWLKVNGEAVYASRTWNYQNDTETPSVWYTKKTYAQNTDIYAFVFHLPEWGYVKPFAF</sequence>
<evidence type="ECO:0000313" key="11">
    <source>
        <dbReference type="RefSeq" id="XP_035826114.1"/>
    </source>
</evidence>
<dbReference type="InterPro" id="IPR016286">
    <property type="entry name" value="FUC_metazoa-typ"/>
</dbReference>
<feature type="domain" description="Glycoside hydrolase family 29 N-terminal" evidence="8">
    <location>
        <begin position="30"/>
        <end position="374"/>
    </location>
</feature>
<dbReference type="Gene3D" id="3.20.20.80">
    <property type="entry name" value="Glycosidases"/>
    <property type="match status" value="1"/>
</dbReference>
<dbReference type="InterPro" id="IPR000933">
    <property type="entry name" value="Glyco_hydro_29"/>
</dbReference>
<comment type="function">
    <text evidence="1">Alpha-L-fucosidase is responsible for hydrolyzing the alpha-1,6-linked fucose joined to the reducing-end N-acetylglucosamine of the carbohydrate moieties of glycoproteins.</text>
</comment>
<evidence type="ECO:0000256" key="3">
    <source>
        <dbReference type="ARBA" id="ARBA00012662"/>
    </source>
</evidence>
<evidence type="ECO:0000256" key="1">
    <source>
        <dbReference type="ARBA" id="ARBA00004071"/>
    </source>
</evidence>
<dbReference type="InterPro" id="IPR057739">
    <property type="entry name" value="Glyco_hydro_29_N"/>
</dbReference>
<dbReference type="EC" id="3.2.1.51" evidence="3"/>
<organism evidence="10 11">
    <name type="scientific">Aplysia californica</name>
    <name type="common">California sea hare</name>
    <dbReference type="NCBI Taxonomy" id="6500"/>
    <lineage>
        <taxon>Eukaryota</taxon>
        <taxon>Metazoa</taxon>
        <taxon>Spiralia</taxon>
        <taxon>Lophotrochozoa</taxon>
        <taxon>Mollusca</taxon>
        <taxon>Gastropoda</taxon>
        <taxon>Heterobranchia</taxon>
        <taxon>Euthyneura</taxon>
        <taxon>Tectipleura</taxon>
        <taxon>Aplysiida</taxon>
        <taxon>Aplysioidea</taxon>
        <taxon>Aplysiidae</taxon>
        <taxon>Aplysia</taxon>
    </lineage>
</organism>
<feature type="domain" description="Alpha-L-fucosidase C-terminal" evidence="9">
    <location>
        <begin position="385"/>
        <end position="419"/>
    </location>
</feature>
<dbReference type="Proteomes" id="UP000694888">
    <property type="component" value="Unplaced"/>
</dbReference>
<name>A0ABM1VUM2_APLCA</name>
<dbReference type="PRINTS" id="PR00741">
    <property type="entry name" value="GLHYDRLASE29"/>
</dbReference>
<protein>
    <recommendedName>
        <fullName evidence="3">alpha-L-fucosidase</fullName>
        <ecNumber evidence="3">3.2.1.51</ecNumber>
    </recommendedName>
</protein>
<evidence type="ECO:0000313" key="10">
    <source>
        <dbReference type="Proteomes" id="UP000694888"/>
    </source>
</evidence>
<dbReference type="RefSeq" id="XP_035826114.1">
    <property type="nucleotide sequence ID" value="XM_035970221.1"/>
</dbReference>
<dbReference type="PANTHER" id="PTHR10030:SF37">
    <property type="entry name" value="ALPHA-L-FUCOSIDASE-RELATED"/>
    <property type="match status" value="1"/>
</dbReference>
<dbReference type="PANTHER" id="PTHR10030">
    <property type="entry name" value="ALPHA-L-FUCOSIDASE"/>
    <property type="match status" value="1"/>
</dbReference>
<dbReference type="PIRSF" id="PIRSF001092">
    <property type="entry name" value="Alpha-L-fucosidase"/>
    <property type="match status" value="1"/>
</dbReference>
<dbReference type="Pfam" id="PF01120">
    <property type="entry name" value="Alpha_L_fucos"/>
    <property type="match status" value="1"/>
</dbReference>
<keyword evidence="4" id="KW-0732">Signal</keyword>
<evidence type="ECO:0000259" key="8">
    <source>
        <dbReference type="Pfam" id="PF01120"/>
    </source>
</evidence>
<keyword evidence="10" id="KW-1185">Reference proteome</keyword>
<dbReference type="SUPFAM" id="SSF51445">
    <property type="entry name" value="(Trans)glycosidases"/>
    <property type="match status" value="1"/>
</dbReference>
<evidence type="ECO:0000256" key="7">
    <source>
        <dbReference type="PIRNR" id="PIRNR001092"/>
    </source>
</evidence>
<evidence type="ECO:0000256" key="5">
    <source>
        <dbReference type="ARBA" id="ARBA00022801"/>
    </source>
</evidence>
<reference evidence="11" key="1">
    <citation type="submission" date="2025-08" db="UniProtKB">
        <authorList>
            <consortium name="RefSeq"/>
        </authorList>
    </citation>
    <scope>IDENTIFICATION</scope>
</reference>
<dbReference type="SMART" id="SM00812">
    <property type="entry name" value="Alpha_L_fucos"/>
    <property type="match status" value="1"/>
</dbReference>
<evidence type="ECO:0000256" key="4">
    <source>
        <dbReference type="ARBA" id="ARBA00022729"/>
    </source>
</evidence>